<dbReference type="EMBL" id="MHIA01000009">
    <property type="protein sequence ID" value="OGY42689.1"/>
    <property type="molecule type" value="Genomic_DNA"/>
</dbReference>
<sequence length="270" mass="31585">MDLSIIILNYKTRGLTKYCIKNIKENTANLAYEIIVVDNGSNDGCEAMIKENFSDIKFIQTGKNLGFAAGNNIGIKEAQGKYIILLNPDITILENSIEKMVKFMEEHPEVGLAGPRLNNPDGSYQISCRTFQTLKLVLFRRTPLGKLAKAKEQLKQHLMLDFDHQTNREVDWVMGACMIVRKSALEKVGLLDERFFFYVEDMDWCRRFWENGFKVYYIAEAKMIHLYERASAAEHWNFWNFNFNRMTRLHLVSWFKYFTKYLGATNNVRR</sequence>
<evidence type="ECO:0000313" key="3">
    <source>
        <dbReference type="Proteomes" id="UP000176260"/>
    </source>
</evidence>
<evidence type="ECO:0000313" key="2">
    <source>
        <dbReference type="EMBL" id="OGY42689.1"/>
    </source>
</evidence>
<dbReference type="InterPro" id="IPR001173">
    <property type="entry name" value="Glyco_trans_2-like"/>
</dbReference>
<dbReference type="AlphaFoldDB" id="A0A1G1XRG8"/>
<comment type="caution">
    <text evidence="2">The sequence shown here is derived from an EMBL/GenBank/DDBJ whole genome shotgun (WGS) entry which is preliminary data.</text>
</comment>
<evidence type="ECO:0000259" key="1">
    <source>
        <dbReference type="Pfam" id="PF00535"/>
    </source>
</evidence>
<dbReference type="Pfam" id="PF00535">
    <property type="entry name" value="Glycos_transf_2"/>
    <property type="match status" value="1"/>
</dbReference>
<reference evidence="2 3" key="1">
    <citation type="journal article" date="2016" name="Nat. Commun.">
        <title>Thousands of microbial genomes shed light on interconnected biogeochemical processes in an aquifer system.</title>
        <authorList>
            <person name="Anantharaman K."/>
            <person name="Brown C.T."/>
            <person name="Hug L.A."/>
            <person name="Sharon I."/>
            <person name="Castelle C.J."/>
            <person name="Probst A.J."/>
            <person name="Thomas B.C."/>
            <person name="Singh A."/>
            <person name="Wilkins M.J."/>
            <person name="Karaoz U."/>
            <person name="Brodie E.L."/>
            <person name="Williams K.H."/>
            <person name="Hubbard S.S."/>
            <person name="Banfield J.F."/>
        </authorList>
    </citation>
    <scope>NUCLEOTIDE SEQUENCE [LARGE SCALE GENOMIC DNA]</scope>
</reference>
<dbReference type="Proteomes" id="UP000176260">
    <property type="component" value="Unassembled WGS sequence"/>
</dbReference>
<dbReference type="PANTHER" id="PTHR43179:SF7">
    <property type="entry name" value="RHAMNOSYLTRANSFERASE WBBL"/>
    <property type="match status" value="1"/>
</dbReference>
<organism evidence="2 3">
    <name type="scientific">Candidatus Buchananbacteria bacterium RBG_13_39_9</name>
    <dbReference type="NCBI Taxonomy" id="1797531"/>
    <lineage>
        <taxon>Bacteria</taxon>
        <taxon>Candidatus Buchananiibacteriota</taxon>
    </lineage>
</organism>
<dbReference type="PANTHER" id="PTHR43179">
    <property type="entry name" value="RHAMNOSYLTRANSFERASE WBBL"/>
    <property type="match status" value="1"/>
</dbReference>
<proteinExistence type="predicted"/>
<gene>
    <name evidence="2" type="ORF">A2Y67_02750</name>
</gene>
<dbReference type="InterPro" id="IPR029044">
    <property type="entry name" value="Nucleotide-diphossugar_trans"/>
</dbReference>
<protein>
    <recommendedName>
        <fullName evidence="1">Glycosyltransferase 2-like domain-containing protein</fullName>
    </recommendedName>
</protein>
<name>A0A1G1XRG8_9BACT</name>
<feature type="domain" description="Glycosyltransferase 2-like" evidence="1">
    <location>
        <begin position="4"/>
        <end position="184"/>
    </location>
</feature>
<dbReference type="Gene3D" id="3.90.550.10">
    <property type="entry name" value="Spore Coat Polysaccharide Biosynthesis Protein SpsA, Chain A"/>
    <property type="match status" value="1"/>
</dbReference>
<accession>A0A1G1XRG8</accession>
<dbReference type="SUPFAM" id="SSF53448">
    <property type="entry name" value="Nucleotide-diphospho-sugar transferases"/>
    <property type="match status" value="1"/>
</dbReference>
<dbReference type="CDD" id="cd04186">
    <property type="entry name" value="GT_2_like_c"/>
    <property type="match status" value="1"/>
</dbReference>